<keyword evidence="6" id="KW-0808">Transferase</keyword>
<dbReference type="InterPro" id="IPR003661">
    <property type="entry name" value="HisK_dim/P_dom"/>
</dbReference>
<dbReference type="SMART" id="SM00387">
    <property type="entry name" value="HATPase_c"/>
    <property type="match status" value="1"/>
</dbReference>
<keyword evidence="8" id="KW-0547">Nucleotide-binding</keyword>
<dbReference type="SUPFAM" id="SSF55874">
    <property type="entry name" value="ATPase domain of HSP90 chaperone/DNA topoisomerase II/histidine kinase"/>
    <property type="match status" value="1"/>
</dbReference>
<protein>
    <recommendedName>
        <fullName evidence="16">Heme sensor protein HssS</fullName>
        <ecNumber evidence="3">2.7.13.3</ecNumber>
    </recommendedName>
</protein>
<dbReference type="CDD" id="cd00075">
    <property type="entry name" value="HATPase"/>
    <property type="match status" value="1"/>
</dbReference>
<feature type="domain" description="HAMP" evidence="19">
    <location>
        <begin position="185"/>
        <end position="237"/>
    </location>
</feature>
<dbReference type="InterPro" id="IPR005467">
    <property type="entry name" value="His_kinase_dom"/>
</dbReference>
<feature type="transmembrane region" description="Helical" evidence="17">
    <location>
        <begin position="6"/>
        <end position="26"/>
    </location>
</feature>
<dbReference type="SMART" id="SM00304">
    <property type="entry name" value="HAMP"/>
    <property type="match status" value="1"/>
</dbReference>
<keyword evidence="21" id="KW-1185">Reference proteome</keyword>
<keyword evidence="11 17" id="KW-1133">Transmembrane helix</keyword>
<evidence type="ECO:0000259" key="18">
    <source>
        <dbReference type="PROSITE" id="PS50109"/>
    </source>
</evidence>
<evidence type="ECO:0000256" key="2">
    <source>
        <dbReference type="ARBA" id="ARBA00004651"/>
    </source>
</evidence>
<evidence type="ECO:0000256" key="17">
    <source>
        <dbReference type="SAM" id="Phobius"/>
    </source>
</evidence>
<evidence type="ECO:0000256" key="5">
    <source>
        <dbReference type="ARBA" id="ARBA00022553"/>
    </source>
</evidence>
<dbReference type="InterPro" id="IPR050398">
    <property type="entry name" value="HssS/ArlS-like"/>
</dbReference>
<dbReference type="EMBL" id="LT840184">
    <property type="protein sequence ID" value="SMF92854.1"/>
    <property type="molecule type" value="Genomic_DNA"/>
</dbReference>
<dbReference type="CDD" id="cd00082">
    <property type="entry name" value="HisKA"/>
    <property type="match status" value="1"/>
</dbReference>
<keyword evidence="5" id="KW-0597">Phosphoprotein</keyword>
<reference evidence="20 21" key="1">
    <citation type="submission" date="2017-04" db="EMBL/GenBank/DDBJ databases">
        <authorList>
            <person name="Afonso C.L."/>
            <person name="Miller P.J."/>
            <person name="Scott M.A."/>
            <person name="Spackman E."/>
            <person name="Goraichik I."/>
            <person name="Dimitrov K.M."/>
            <person name="Suarez D.L."/>
            <person name="Swayne D.E."/>
        </authorList>
    </citation>
    <scope>NUCLEOTIDE SEQUENCE [LARGE SCALE GENOMIC DNA]</scope>
    <source>
        <strain evidence="20 21">N3/975</strain>
    </source>
</reference>
<keyword evidence="13" id="KW-0843">Virulence</keyword>
<dbReference type="Proteomes" id="UP000192940">
    <property type="component" value="Chromosome I"/>
</dbReference>
<dbReference type="SMART" id="SM00388">
    <property type="entry name" value="HisKA"/>
    <property type="match status" value="1"/>
</dbReference>
<dbReference type="PRINTS" id="PR00344">
    <property type="entry name" value="BCTRLSENSOR"/>
</dbReference>
<dbReference type="EC" id="2.7.13.3" evidence="3"/>
<accession>A0A1X7HTP6</accession>
<dbReference type="PROSITE" id="PS50885">
    <property type="entry name" value="HAMP"/>
    <property type="match status" value="1"/>
</dbReference>
<name>A0A1X7HTP6_9BACL</name>
<keyword evidence="12" id="KW-0902">Two-component regulatory system</keyword>
<dbReference type="InterPro" id="IPR004358">
    <property type="entry name" value="Sig_transdc_His_kin-like_C"/>
</dbReference>
<keyword evidence="14 17" id="KW-0472">Membrane</keyword>
<gene>
    <name evidence="20" type="ORF">SAMN05661091_6060</name>
</gene>
<evidence type="ECO:0000256" key="12">
    <source>
        <dbReference type="ARBA" id="ARBA00023012"/>
    </source>
</evidence>
<dbReference type="InterPro" id="IPR003660">
    <property type="entry name" value="HAMP_dom"/>
</dbReference>
<dbReference type="InterPro" id="IPR036097">
    <property type="entry name" value="HisK_dim/P_sf"/>
</dbReference>
<dbReference type="InterPro" id="IPR036890">
    <property type="entry name" value="HATPase_C_sf"/>
</dbReference>
<evidence type="ECO:0000259" key="19">
    <source>
        <dbReference type="PROSITE" id="PS50885"/>
    </source>
</evidence>
<evidence type="ECO:0000256" key="4">
    <source>
        <dbReference type="ARBA" id="ARBA00022475"/>
    </source>
</evidence>
<proteinExistence type="predicted"/>
<dbReference type="SUPFAM" id="SSF158472">
    <property type="entry name" value="HAMP domain-like"/>
    <property type="match status" value="1"/>
</dbReference>
<dbReference type="Pfam" id="PF00672">
    <property type="entry name" value="HAMP"/>
    <property type="match status" value="1"/>
</dbReference>
<dbReference type="CDD" id="cd06225">
    <property type="entry name" value="HAMP"/>
    <property type="match status" value="1"/>
</dbReference>
<dbReference type="FunFam" id="1.10.287.130:FF:000001">
    <property type="entry name" value="Two-component sensor histidine kinase"/>
    <property type="match status" value="1"/>
</dbReference>
<dbReference type="FunFam" id="3.30.565.10:FF:000006">
    <property type="entry name" value="Sensor histidine kinase WalK"/>
    <property type="match status" value="1"/>
</dbReference>
<dbReference type="InterPro" id="IPR003594">
    <property type="entry name" value="HATPase_dom"/>
</dbReference>
<evidence type="ECO:0000256" key="11">
    <source>
        <dbReference type="ARBA" id="ARBA00022989"/>
    </source>
</evidence>
<evidence type="ECO:0000256" key="10">
    <source>
        <dbReference type="ARBA" id="ARBA00022840"/>
    </source>
</evidence>
<evidence type="ECO:0000256" key="7">
    <source>
        <dbReference type="ARBA" id="ARBA00022692"/>
    </source>
</evidence>
<dbReference type="GO" id="GO:0005886">
    <property type="term" value="C:plasma membrane"/>
    <property type="evidence" value="ECO:0007669"/>
    <property type="project" value="UniProtKB-SubCell"/>
</dbReference>
<comment type="catalytic activity">
    <reaction evidence="1">
        <text>ATP + protein L-histidine = ADP + protein N-phospho-L-histidine.</text>
        <dbReference type="EC" id="2.7.13.3"/>
    </reaction>
</comment>
<dbReference type="STRING" id="1313296.SAMN05661091_6060"/>
<evidence type="ECO:0000256" key="6">
    <source>
        <dbReference type="ARBA" id="ARBA00022679"/>
    </source>
</evidence>
<dbReference type="PANTHER" id="PTHR45528">
    <property type="entry name" value="SENSOR HISTIDINE KINASE CPXA"/>
    <property type="match status" value="1"/>
</dbReference>
<dbReference type="PANTHER" id="PTHR45528:SF11">
    <property type="entry name" value="HISTIDINE KINASE"/>
    <property type="match status" value="1"/>
</dbReference>
<dbReference type="AlphaFoldDB" id="A0A1X7HTP6"/>
<evidence type="ECO:0000256" key="9">
    <source>
        <dbReference type="ARBA" id="ARBA00022777"/>
    </source>
</evidence>
<dbReference type="Pfam" id="PF02518">
    <property type="entry name" value="HATPase_c"/>
    <property type="match status" value="1"/>
</dbReference>
<dbReference type="SUPFAM" id="SSF47384">
    <property type="entry name" value="Homodimeric domain of signal transducing histidine kinase"/>
    <property type="match status" value="1"/>
</dbReference>
<comment type="subcellular location">
    <subcellularLocation>
        <location evidence="2">Cell membrane</location>
        <topology evidence="2">Multi-pass membrane protein</topology>
    </subcellularLocation>
</comment>
<organism evidence="20 21">
    <name type="scientific">Paenibacillus uliginis N3/975</name>
    <dbReference type="NCBI Taxonomy" id="1313296"/>
    <lineage>
        <taxon>Bacteria</taxon>
        <taxon>Bacillati</taxon>
        <taxon>Bacillota</taxon>
        <taxon>Bacilli</taxon>
        <taxon>Bacillales</taxon>
        <taxon>Paenibacillaceae</taxon>
        <taxon>Paenibacillus</taxon>
    </lineage>
</organism>
<evidence type="ECO:0000256" key="1">
    <source>
        <dbReference type="ARBA" id="ARBA00000085"/>
    </source>
</evidence>
<sequence>MKTLYSRIVVTTICIMVLSSVFAFLLSNMYYQYNLKAYNDQKITDMAYDIENFYKHNPEVGIEDYLTHVGKLGYQIVLADGDGHEMFYGGEFSRNSLEPEVIKEVVSGETYHGILNFPSKLFITGFFDNDLMNSIGVPIVIDGVTHALFLRPDVMVQFGEMRIFFSIIMIISILLSILLVGIITRHIVKPIVHLTDATKQISQGKYNLKLNVKRRDEIGKLSTHFSHMAKGLEQLEQMRQEFVSNVSHEIQSPLASIQGFSQTLQTKNLSEEQRNRYLSIIEEESRRMSQLSKQLLMLASLDKEEHILEKSTFDLAAQIKQVLLVTEWSWRSKDLAIDMELPSLFIHGDQQLLHQVWTNLITNSVKFTDSGGSISLRISRLDDMCCIEISDTGIGIAESDLPHIFNRFYKADTARDRKETSTGLGLSITQKIIDLHRGSIEVTSQLGKGTTFRVLLPAV</sequence>
<evidence type="ECO:0000256" key="15">
    <source>
        <dbReference type="ARBA" id="ARBA00037219"/>
    </source>
</evidence>
<evidence type="ECO:0000256" key="13">
    <source>
        <dbReference type="ARBA" id="ARBA00023026"/>
    </source>
</evidence>
<dbReference type="Gene3D" id="3.30.565.10">
    <property type="entry name" value="Histidine kinase-like ATPase, C-terminal domain"/>
    <property type="match status" value="1"/>
</dbReference>
<feature type="domain" description="Histidine kinase" evidence="18">
    <location>
        <begin position="245"/>
        <end position="459"/>
    </location>
</feature>
<evidence type="ECO:0000256" key="8">
    <source>
        <dbReference type="ARBA" id="ARBA00022741"/>
    </source>
</evidence>
<dbReference type="PROSITE" id="PS50109">
    <property type="entry name" value="HIS_KIN"/>
    <property type="match status" value="1"/>
</dbReference>
<evidence type="ECO:0000313" key="20">
    <source>
        <dbReference type="EMBL" id="SMF92854.1"/>
    </source>
</evidence>
<dbReference type="Gene3D" id="6.10.340.10">
    <property type="match status" value="1"/>
</dbReference>
<dbReference type="RefSeq" id="WP_208916896.1">
    <property type="nucleotide sequence ID" value="NZ_LT840184.1"/>
</dbReference>
<dbReference type="Pfam" id="PF00512">
    <property type="entry name" value="HisKA"/>
    <property type="match status" value="1"/>
</dbReference>
<evidence type="ECO:0000313" key="21">
    <source>
        <dbReference type="Proteomes" id="UP000192940"/>
    </source>
</evidence>
<keyword evidence="7 17" id="KW-0812">Transmembrane</keyword>
<evidence type="ECO:0000256" key="3">
    <source>
        <dbReference type="ARBA" id="ARBA00012438"/>
    </source>
</evidence>
<evidence type="ECO:0000256" key="14">
    <source>
        <dbReference type="ARBA" id="ARBA00023136"/>
    </source>
</evidence>
<dbReference type="Gene3D" id="1.10.287.130">
    <property type="match status" value="1"/>
</dbReference>
<evidence type="ECO:0000256" key="16">
    <source>
        <dbReference type="ARBA" id="ARBA00040841"/>
    </source>
</evidence>
<dbReference type="GO" id="GO:0005524">
    <property type="term" value="F:ATP binding"/>
    <property type="evidence" value="ECO:0007669"/>
    <property type="project" value="UniProtKB-KW"/>
</dbReference>
<keyword evidence="10" id="KW-0067">ATP-binding</keyword>
<feature type="transmembrane region" description="Helical" evidence="17">
    <location>
        <begin position="163"/>
        <end position="183"/>
    </location>
</feature>
<dbReference type="GO" id="GO:0000155">
    <property type="term" value="F:phosphorelay sensor kinase activity"/>
    <property type="evidence" value="ECO:0007669"/>
    <property type="project" value="InterPro"/>
</dbReference>
<keyword evidence="4" id="KW-1003">Cell membrane</keyword>
<comment type="function">
    <text evidence="15">Member of the two-component regulatory system HssS/HssR involved in intracellular heme homeostasis and tempering of staphylococcal virulence. HssS functions as a heme sensor histidine kinase which is autophosphorylated at a histidine residue and transfers its phosphate group to an aspartate residue of HssR. HssR/HssS activates the expression of hrtAB, an efflux pump, in response to extracellular heme, hemin, hemoglobin or blood.</text>
</comment>
<keyword evidence="9 20" id="KW-0418">Kinase</keyword>